<evidence type="ECO:0000259" key="4">
    <source>
        <dbReference type="SMART" id="SM00470"/>
    </source>
</evidence>
<feature type="region of interest" description="Disordered" evidence="3">
    <location>
        <begin position="353"/>
        <end position="377"/>
    </location>
</feature>
<dbReference type="SUPFAM" id="SSF110849">
    <property type="entry name" value="ParB/Sulfiredoxin"/>
    <property type="match status" value="1"/>
</dbReference>
<dbReference type="RefSeq" id="WP_189774821.1">
    <property type="nucleotide sequence ID" value="NZ_BNCK01000016.1"/>
</dbReference>
<dbReference type="Gene3D" id="3.90.1530.30">
    <property type="match status" value="1"/>
</dbReference>
<protein>
    <recommendedName>
        <fullName evidence="4">ParB-like N-terminal domain-containing protein</fullName>
    </recommendedName>
</protein>
<evidence type="ECO:0000313" key="5">
    <source>
        <dbReference type="EMBL" id="GHG07739.1"/>
    </source>
</evidence>
<evidence type="ECO:0000256" key="2">
    <source>
        <dbReference type="ARBA" id="ARBA00022829"/>
    </source>
</evidence>
<dbReference type="InterPro" id="IPR004437">
    <property type="entry name" value="ParB/RepB/Spo0J"/>
</dbReference>
<keyword evidence="2" id="KW-0159">Chromosome partition</keyword>
<dbReference type="GO" id="GO:0003677">
    <property type="term" value="F:DNA binding"/>
    <property type="evidence" value="ECO:0007669"/>
    <property type="project" value="InterPro"/>
</dbReference>
<dbReference type="InterPro" id="IPR003115">
    <property type="entry name" value="ParB_N"/>
</dbReference>
<dbReference type="SUPFAM" id="SSF109709">
    <property type="entry name" value="KorB DNA-binding domain-like"/>
    <property type="match status" value="1"/>
</dbReference>
<comment type="similarity">
    <text evidence="1">Belongs to the ParB family.</text>
</comment>
<dbReference type="NCBIfam" id="TIGR00180">
    <property type="entry name" value="parB_part"/>
    <property type="match status" value="1"/>
</dbReference>
<reference evidence="5" key="1">
    <citation type="journal article" date="2014" name="Int. J. Syst. Evol. Microbiol.">
        <title>Complete genome sequence of Corynebacterium casei LMG S-19264T (=DSM 44701T), isolated from a smear-ripened cheese.</title>
        <authorList>
            <consortium name="US DOE Joint Genome Institute (JGI-PGF)"/>
            <person name="Walter F."/>
            <person name="Albersmeier A."/>
            <person name="Kalinowski J."/>
            <person name="Ruckert C."/>
        </authorList>
    </citation>
    <scope>NUCLEOTIDE SEQUENCE</scope>
    <source>
        <strain evidence="5">KCTC 42731</strain>
    </source>
</reference>
<dbReference type="AlphaFoldDB" id="A0A919BQH9"/>
<dbReference type="PANTHER" id="PTHR33375:SF1">
    <property type="entry name" value="CHROMOSOME-PARTITIONING PROTEIN PARB-RELATED"/>
    <property type="match status" value="1"/>
</dbReference>
<proteinExistence type="inferred from homology"/>
<accession>A0A919BQH9</accession>
<dbReference type="Proteomes" id="UP000623842">
    <property type="component" value="Unassembled WGS sequence"/>
</dbReference>
<organism evidence="5 6">
    <name type="scientific">Thalassotalea marina</name>
    <dbReference type="NCBI Taxonomy" id="1673741"/>
    <lineage>
        <taxon>Bacteria</taxon>
        <taxon>Pseudomonadati</taxon>
        <taxon>Pseudomonadota</taxon>
        <taxon>Gammaproteobacteria</taxon>
        <taxon>Alteromonadales</taxon>
        <taxon>Colwelliaceae</taxon>
        <taxon>Thalassotalea</taxon>
    </lineage>
</organism>
<comment type="caution">
    <text evidence="5">The sequence shown here is derived from an EMBL/GenBank/DDBJ whole genome shotgun (WGS) entry which is preliminary data.</text>
</comment>
<feature type="domain" description="ParB-like N-terminal" evidence="4">
    <location>
        <begin position="27"/>
        <end position="117"/>
    </location>
</feature>
<dbReference type="Pfam" id="PF17762">
    <property type="entry name" value="HTH_ParB"/>
    <property type="match status" value="1"/>
</dbReference>
<dbReference type="EMBL" id="BNCK01000016">
    <property type="protein sequence ID" value="GHG07739.1"/>
    <property type="molecule type" value="Genomic_DNA"/>
</dbReference>
<keyword evidence="6" id="KW-1185">Reference proteome</keyword>
<dbReference type="InterPro" id="IPR050336">
    <property type="entry name" value="Chromosome_partition/occlusion"/>
</dbReference>
<dbReference type="SMART" id="SM00470">
    <property type="entry name" value="ParB"/>
    <property type="match status" value="1"/>
</dbReference>
<name>A0A919BQH9_9GAMM</name>
<dbReference type="PANTHER" id="PTHR33375">
    <property type="entry name" value="CHROMOSOME-PARTITIONING PROTEIN PARB-RELATED"/>
    <property type="match status" value="1"/>
</dbReference>
<dbReference type="Gene3D" id="1.10.10.2830">
    <property type="match status" value="1"/>
</dbReference>
<dbReference type="Pfam" id="PF02195">
    <property type="entry name" value="ParB_N"/>
    <property type="match status" value="1"/>
</dbReference>
<evidence type="ECO:0000256" key="3">
    <source>
        <dbReference type="SAM" id="MobiDB-lite"/>
    </source>
</evidence>
<dbReference type="InterPro" id="IPR041468">
    <property type="entry name" value="HTH_ParB/Spo0J"/>
</dbReference>
<evidence type="ECO:0000313" key="6">
    <source>
        <dbReference type="Proteomes" id="UP000623842"/>
    </source>
</evidence>
<sequence>MTTNNATLLDQAMNYSDLPDQYVGQAHPALFDDFKFGNQRKARSDVSFGKLKASIAEKGVIQPVVARPSPDNPYRLELLGGYGRRDACLGLELDHIPFLLRQVDDQLAFEIHLAENLEREDLNIVDKAKAAQEYLTLFAGDYKSTALKLNMTVKAVRELLELNKCTDKVLDALRAEKIAPQHAIVLAPFPATRQDKTLELIINENWTVKYLKERAGKALIPLSFAKFDLADCNGCEHNNNAQFGLFDNVDTTAKCGKSECFRAKQSEWLDSHRIAIEERFGKVLLLSESGEKDRNLVSESIVGQEQFAQCTNCESKVIVMSDSFGKEGMLIENQCIDKICFKKCTAAVKPPEVVKDSSSNTTKEKSPAKATKSKAKAKVSTKLVEQHKSVLRQAANTHFGHHSHFALSLTFASLAYATKYTPTSLSSTSSFKELFIFALTTMDEVAIGEEMKKAVAYFLSTTHEVNGYTNVTDLLVDALSSDKQSAMPTILSAWQPSKDNLNLMTIDQIAQFCRDNQIDAALNKTDPSAFDKTIKQSKSKVIDSVMSADIDFTAVAPSTYLDLIQ</sequence>
<evidence type="ECO:0000256" key="1">
    <source>
        <dbReference type="ARBA" id="ARBA00006295"/>
    </source>
</evidence>
<reference evidence="5" key="2">
    <citation type="submission" date="2020-09" db="EMBL/GenBank/DDBJ databases">
        <authorList>
            <person name="Sun Q."/>
            <person name="Kim S."/>
        </authorList>
    </citation>
    <scope>NUCLEOTIDE SEQUENCE</scope>
    <source>
        <strain evidence="5">KCTC 42731</strain>
    </source>
</reference>
<dbReference type="InterPro" id="IPR036086">
    <property type="entry name" value="ParB/Sulfiredoxin_sf"/>
</dbReference>
<dbReference type="GO" id="GO:0005694">
    <property type="term" value="C:chromosome"/>
    <property type="evidence" value="ECO:0007669"/>
    <property type="project" value="TreeGrafter"/>
</dbReference>
<gene>
    <name evidence="5" type="ORF">GCM10017161_41790</name>
</gene>
<dbReference type="GO" id="GO:0007059">
    <property type="term" value="P:chromosome segregation"/>
    <property type="evidence" value="ECO:0007669"/>
    <property type="project" value="UniProtKB-KW"/>
</dbReference>